<dbReference type="GO" id="GO:0016020">
    <property type="term" value="C:membrane"/>
    <property type="evidence" value="ECO:0007669"/>
    <property type="project" value="TreeGrafter"/>
</dbReference>
<dbReference type="EMBL" id="JAEDAK010000006">
    <property type="protein sequence ID" value="MBH9577231.1"/>
    <property type="molecule type" value="Genomic_DNA"/>
</dbReference>
<keyword evidence="4" id="KW-1185">Reference proteome</keyword>
<dbReference type="Proteomes" id="UP000613266">
    <property type="component" value="Unassembled WGS sequence"/>
</dbReference>
<keyword evidence="1 3" id="KW-0378">Hydrolase</keyword>
<dbReference type="Pfam" id="PF00561">
    <property type="entry name" value="Abhydrolase_1"/>
    <property type="match status" value="1"/>
</dbReference>
<sequence length="322" mass="34521">MLKWMLITLAAALLPLAAWVTQRFRADMAEAYARLQTGSQLLTTPQEAIEYRVQGQGAAVLVVHGSGGGFDQGELLAEATLGSGWRLVIPSRFGYLRSSLPAQASFEAQAHAYARLLDHLGLPRVAVLAFSQGGPSALWFARLYPQRVSALVLLSAGVARSAEAAQQQADAKGAALMRLFQHDFAYWALTKALPDRFLDLMGVDAAVRAALQPAQRRLADALLQRMNPVAPRAAGARLDNQAELPGAETLAAIRAPTLVLHARDDGLQRFHNAESAARHIPGARLLAFDRGGHLLLAVENAAVRRAVAEHLQAHPSVAPPAE</sequence>
<accession>A0A931NGJ8</accession>
<organism evidence="3 4">
    <name type="scientific">Inhella proteolytica</name>
    <dbReference type="NCBI Taxonomy" id="2795029"/>
    <lineage>
        <taxon>Bacteria</taxon>
        <taxon>Pseudomonadati</taxon>
        <taxon>Pseudomonadota</taxon>
        <taxon>Betaproteobacteria</taxon>
        <taxon>Burkholderiales</taxon>
        <taxon>Sphaerotilaceae</taxon>
        <taxon>Inhella</taxon>
    </lineage>
</organism>
<dbReference type="AlphaFoldDB" id="A0A931NGJ8"/>
<dbReference type="GO" id="GO:0016787">
    <property type="term" value="F:hydrolase activity"/>
    <property type="evidence" value="ECO:0007669"/>
    <property type="project" value="UniProtKB-KW"/>
</dbReference>
<feature type="domain" description="AB hydrolase-1" evidence="2">
    <location>
        <begin position="59"/>
        <end position="296"/>
    </location>
</feature>
<evidence type="ECO:0000256" key="1">
    <source>
        <dbReference type="ARBA" id="ARBA00022801"/>
    </source>
</evidence>
<comment type="caution">
    <text evidence="3">The sequence shown here is derived from an EMBL/GenBank/DDBJ whole genome shotgun (WGS) entry which is preliminary data.</text>
</comment>
<dbReference type="SUPFAM" id="SSF53474">
    <property type="entry name" value="alpha/beta-Hydrolases"/>
    <property type="match status" value="1"/>
</dbReference>
<dbReference type="RefSeq" id="WP_198111010.1">
    <property type="nucleotide sequence ID" value="NZ_JAEDAK010000006.1"/>
</dbReference>
<protein>
    <submittedName>
        <fullName evidence="3">Alpha/beta fold hydrolase</fullName>
    </submittedName>
</protein>
<dbReference type="InterPro" id="IPR000073">
    <property type="entry name" value="AB_hydrolase_1"/>
</dbReference>
<dbReference type="InterPro" id="IPR029058">
    <property type="entry name" value="AB_hydrolase_fold"/>
</dbReference>
<dbReference type="PANTHER" id="PTHR43798:SF31">
    <property type="entry name" value="AB HYDROLASE SUPERFAMILY PROTEIN YCLE"/>
    <property type="match status" value="1"/>
</dbReference>
<dbReference type="Gene3D" id="3.40.50.1820">
    <property type="entry name" value="alpha/beta hydrolase"/>
    <property type="match status" value="1"/>
</dbReference>
<gene>
    <name evidence="3" type="ORF">I7X39_09960</name>
</gene>
<evidence type="ECO:0000313" key="4">
    <source>
        <dbReference type="Proteomes" id="UP000613266"/>
    </source>
</evidence>
<reference evidence="3" key="1">
    <citation type="submission" date="2020-12" db="EMBL/GenBank/DDBJ databases">
        <title>The genome sequence of Inhella sp. 1Y17.</title>
        <authorList>
            <person name="Liu Y."/>
        </authorList>
    </citation>
    <scope>NUCLEOTIDE SEQUENCE</scope>
    <source>
        <strain evidence="3">1Y17</strain>
    </source>
</reference>
<proteinExistence type="predicted"/>
<evidence type="ECO:0000313" key="3">
    <source>
        <dbReference type="EMBL" id="MBH9577231.1"/>
    </source>
</evidence>
<dbReference type="InterPro" id="IPR050266">
    <property type="entry name" value="AB_hydrolase_sf"/>
</dbReference>
<dbReference type="PANTHER" id="PTHR43798">
    <property type="entry name" value="MONOACYLGLYCEROL LIPASE"/>
    <property type="match status" value="1"/>
</dbReference>
<name>A0A931NGJ8_9BURK</name>
<evidence type="ECO:0000259" key="2">
    <source>
        <dbReference type="Pfam" id="PF00561"/>
    </source>
</evidence>